<dbReference type="PANTHER" id="PTHR46211">
    <property type="entry name" value="GLYCEROPHOSPHORYL DIESTER PHOSPHODIESTERASE"/>
    <property type="match status" value="1"/>
</dbReference>
<feature type="domain" description="GP-PDE" evidence="1">
    <location>
        <begin position="63"/>
        <end position="288"/>
    </location>
</feature>
<dbReference type="Gene3D" id="3.20.20.190">
    <property type="entry name" value="Phosphatidylinositol (PI) phosphodiesterase"/>
    <property type="match status" value="1"/>
</dbReference>
<dbReference type="EMBL" id="JGZB01000004">
    <property type="protein sequence ID" value="KFI68101.1"/>
    <property type="molecule type" value="Genomic_DNA"/>
</dbReference>
<organism evidence="2 3">
    <name type="scientific">Bifidobacterium magnum</name>
    <dbReference type="NCBI Taxonomy" id="1692"/>
    <lineage>
        <taxon>Bacteria</taxon>
        <taxon>Bacillati</taxon>
        <taxon>Actinomycetota</taxon>
        <taxon>Actinomycetes</taxon>
        <taxon>Bifidobacteriales</taxon>
        <taxon>Bifidobacteriaceae</taxon>
        <taxon>Bifidobacterium</taxon>
    </lineage>
</organism>
<dbReference type="GO" id="GO:0008081">
    <property type="term" value="F:phosphoric diester hydrolase activity"/>
    <property type="evidence" value="ECO:0007669"/>
    <property type="project" value="InterPro"/>
</dbReference>
<protein>
    <submittedName>
        <fullName evidence="2">Glycerophosphoryl diester phosphodiesterase</fullName>
    </submittedName>
</protein>
<dbReference type="PROSITE" id="PS51704">
    <property type="entry name" value="GP_PDE"/>
    <property type="match status" value="1"/>
</dbReference>
<comment type="caution">
    <text evidence="2">The sequence shown here is derived from an EMBL/GenBank/DDBJ whole genome shotgun (WGS) entry which is preliminary data.</text>
</comment>
<keyword evidence="3" id="KW-1185">Reference proteome</keyword>
<dbReference type="SUPFAM" id="SSF51695">
    <property type="entry name" value="PLC-like phosphodiesterases"/>
    <property type="match status" value="1"/>
</dbReference>
<dbReference type="GO" id="GO:0006629">
    <property type="term" value="P:lipid metabolic process"/>
    <property type="evidence" value="ECO:0007669"/>
    <property type="project" value="InterPro"/>
</dbReference>
<sequence>MTRRISAMAMTLLVVLCLVVPVKLHADAQLRAMTLASISTTLNHVSHEVSVELKQPLDTHKRMPVFAHRGFVTPGVIENSFASFDAALASDCPQIELDVRQSRDGVYYVSHDATLNRDAGINERIADLSSDQLDALHLKNGENVHRLSDVFNRYGSRMYYLVEFKDPHANVNEFRNLMAQHAELTDRVEVHSFYDCVLHRLDDVMPHMYKQLLIGHRSAIMQHINEPYIDSLALAKHLATPETVERIHNAGKEVWTWTVSKPSVIRANFRAGVDGVITDLPTAPKIVAEAAA</sequence>
<dbReference type="eggNOG" id="COG0584">
    <property type="taxonomic scope" value="Bacteria"/>
</dbReference>
<evidence type="ECO:0000313" key="2">
    <source>
        <dbReference type="EMBL" id="KFI68101.1"/>
    </source>
</evidence>
<evidence type="ECO:0000259" key="1">
    <source>
        <dbReference type="PROSITE" id="PS51704"/>
    </source>
</evidence>
<reference evidence="2 3" key="1">
    <citation type="submission" date="2014-03" db="EMBL/GenBank/DDBJ databases">
        <title>Genomics of Bifidobacteria.</title>
        <authorList>
            <person name="Ventura M."/>
            <person name="Milani C."/>
            <person name="Lugli G.A."/>
        </authorList>
    </citation>
    <scope>NUCLEOTIDE SEQUENCE [LARGE SCALE GENOMIC DNA]</scope>
    <source>
        <strain evidence="2 3">LMG 11591</strain>
    </source>
</reference>
<dbReference type="Proteomes" id="UP000029052">
    <property type="component" value="Unassembled WGS sequence"/>
</dbReference>
<dbReference type="CDD" id="cd08556">
    <property type="entry name" value="GDPD"/>
    <property type="match status" value="1"/>
</dbReference>
<proteinExistence type="predicted"/>
<dbReference type="InterPro" id="IPR017946">
    <property type="entry name" value="PLC-like_Pdiesterase_TIM-brl"/>
</dbReference>
<dbReference type="PANTHER" id="PTHR46211:SF14">
    <property type="entry name" value="GLYCEROPHOSPHODIESTER PHOSPHODIESTERASE"/>
    <property type="match status" value="1"/>
</dbReference>
<accession>A0A087BAQ1</accession>
<gene>
    <name evidence="2" type="ORF">BMAGN_0049</name>
</gene>
<name>A0A087BAQ1_9BIFI</name>
<dbReference type="Pfam" id="PF03009">
    <property type="entry name" value="GDPD"/>
    <property type="match status" value="1"/>
</dbReference>
<dbReference type="InterPro" id="IPR030395">
    <property type="entry name" value="GP_PDE_dom"/>
</dbReference>
<dbReference type="AlphaFoldDB" id="A0A087BAQ1"/>
<dbReference type="STRING" id="1692.BMAGN_0049"/>
<evidence type="ECO:0000313" key="3">
    <source>
        <dbReference type="Proteomes" id="UP000029052"/>
    </source>
</evidence>